<evidence type="ECO:0000256" key="1">
    <source>
        <dbReference type="SAM" id="MobiDB-lite"/>
    </source>
</evidence>
<keyword evidence="3" id="KW-1185">Reference proteome</keyword>
<feature type="region of interest" description="Disordered" evidence="1">
    <location>
        <begin position="55"/>
        <end position="78"/>
    </location>
</feature>
<dbReference type="Proteomes" id="UP000002220">
    <property type="component" value="Chromosome"/>
</dbReference>
<accession>D5SY29</accession>
<sequence>MRFTLVQGVVSWRLLIDTSWLRRKHVQNRQARSWSMCESEVGALLASQQWHTMKKGKNGSFTPVVQSRGRSGVGSKDC</sequence>
<name>D5SY29_PLAL2</name>
<proteinExistence type="predicted"/>
<dbReference type="KEGG" id="plm:Plim_4011"/>
<reference evidence="2 3" key="1">
    <citation type="journal article" date="2010" name="Stand. Genomic Sci.">
        <title>Complete genome sequence of Planctomyces limnophilus type strain (Mu 290).</title>
        <authorList>
            <person name="Labutti K."/>
            <person name="Sikorski J."/>
            <person name="Schneider S."/>
            <person name="Nolan M."/>
            <person name="Lucas S."/>
            <person name="Glavina Del Rio T."/>
            <person name="Tice H."/>
            <person name="Cheng J.F."/>
            <person name="Goodwin L."/>
            <person name="Pitluck S."/>
            <person name="Liolios K."/>
            <person name="Ivanova N."/>
            <person name="Mavromatis K."/>
            <person name="Mikhailova N."/>
            <person name="Pati A."/>
            <person name="Chen A."/>
            <person name="Palaniappan K."/>
            <person name="Land M."/>
            <person name="Hauser L."/>
            <person name="Chang Y.J."/>
            <person name="Jeffries C.D."/>
            <person name="Tindall B.J."/>
            <person name="Rohde M."/>
            <person name="Goker M."/>
            <person name="Woyke T."/>
            <person name="Bristow J."/>
            <person name="Eisen J.A."/>
            <person name="Markowitz V."/>
            <person name="Hugenholtz P."/>
            <person name="Kyrpides N.C."/>
            <person name="Klenk H.P."/>
            <person name="Lapidus A."/>
        </authorList>
    </citation>
    <scope>NUCLEOTIDE SEQUENCE [LARGE SCALE GENOMIC DNA]</scope>
    <source>
        <strain evidence="3">ATCC 43296 / DSM 3776 / IFAM 1008 / 290</strain>
    </source>
</reference>
<feature type="compositionally biased region" description="Polar residues" evidence="1">
    <location>
        <begin position="59"/>
        <end position="69"/>
    </location>
</feature>
<gene>
    <name evidence="2" type="ordered locus">Plim_4011</name>
</gene>
<dbReference type="EMBL" id="CP001744">
    <property type="protein sequence ID" value="ADG69822.1"/>
    <property type="molecule type" value="Genomic_DNA"/>
</dbReference>
<protein>
    <submittedName>
        <fullName evidence="2">Uncharacterized protein</fullName>
    </submittedName>
</protein>
<evidence type="ECO:0000313" key="2">
    <source>
        <dbReference type="EMBL" id="ADG69822.1"/>
    </source>
</evidence>
<dbReference type="AlphaFoldDB" id="D5SY29"/>
<evidence type="ECO:0000313" key="3">
    <source>
        <dbReference type="Proteomes" id="UP000002220"/>
    </source>
</evidence>
<dbReference type="HOGENOM" id="CLU_2618979_0_0_0"/>
<organism evidence="2 3">
    <name type="scientific">Planctopirus limnophila (strain ATCC 43296 / DSM 3776 / IFAM 1008 / Mu 290)</name>
    <name type="common">Planctomyces limnophilus</name>
    <dbReference type="NCBI Taxonomy" id="521674"/>
    <lineage>
        <taxon>Bacteria</taxon>
        <taxon>Pseudomonadati</taxon>
        <taxon>Planctomycetota</taxon>
        <taxon>Planctomycetia</taxon>
        <taxon>Planctomycetales</taxon>
        <taxon>Planctomycetaceae</taxon>
        <taxon>Planctopirus</taxon>
    </lineage>
</organism>